<dbReference type="Proteomes" id="UP001218218">
    <property type="component" value="Unassembled WGS sequence"/>
</dbReference>
<name>A0AAD7A4N3_9AGAR</name>
<reference evidence="1" key="1">
    <citation type="submission" date="2023-03" db="EMBL/GenBank/DDBJ databases">
        <title>Massive genome expansion in bonnet fungi (Mycena s.s.) driven by repeated elements and novel gene families across ecological guilds.</title>
        <authorList>
            <consortium name="Lawrence Berkeley National Laboratory"/>
            <person name="Harder C.B."/>
            <person name="Miyauchi S."/>
            <person name="Viragh M."/>
            <person name="Kuo A."/>
            <person name="Thoen E."/>
            <person name="Andreopoulos B."/>
            <person name="Lu D."/>
            <person name="Skrede I."/>
            <person name="Drula E."/>
            <person name="Henrissat B."/>
            <person name="Morin E."/>
            <person name="Kohler A."/>
            <person name="Barry K."/>
            <person name="LaButti K."/>
            <person name="Morin E."/>
            <person name="Salamov A."/>
            <person name="Lipzen A."/>
            <person name="Mereny Z."/>
            <person name="Hegedus B."/>
            <person name="Baldrian P."/>
            <person name="Stursova M."/>
            <person name="Weitz H."/>
            <person name="Taylor A."/>
            <person name="Grigoriev I.V."/>
            <person name="Nagy L.G."/>
            <person name="Martin F."/>
            <person name="Kauserud H."/>
        </authorList>
    </citation>
    <scope>NUCLEOTIDE SEQUENCE</scope>
    <source>
        <strain evidence="1">CBHHK002</strain>
    </source>
</reference>
<dbReference type="SUPFAM" id="SSF46689">
    <property type="entry name" value="Homeodomain-like"/>
    <property type="match status" value="1"/>
</dbReference>
<dbReference type="AlphaFoldDB" id="A0AAD7A4N3"/>
<comment type="caution">
    <text evidence="1">The sequence shown here is derived from an EMBL/GenBank/DDBJ whole genome shotgun (WGS) entry which is preliminary data.</text>
</comment>
<dbReference type="InterPro" id="IPR009057">
    <property type="entry name" value="Homeodomain-like_sf"/>
</dbReference>
<dbReference type="EMBL" id="JARIHO010000016">
    <property type="protein sequence ID" value="KAJ7349412.1"/>
    <property type="molecule type" value="Genomic_DNA"/>
</dbReference>
<proteinExistence type="predicted"/>
<keyword evidence="2" id="KW-1185">Reference proteome</keyword>
<evidence type="ECO:0000313" key="2">
    <source>
        <dbReference type="Proteomes" id="UP001218218"/>
    </source>
</evidence>
<evidence type="ECO:0000313" key="1">
    <source>
        <dbReference type="EMBL" id="KAJ7349412.1"/>
    </source>
</evidence>
<sequence>KSISQLTGVGKRTVERLMSDYQKHGIAEHLGCLKGLKGRRQKLTTQNVEFLCGYIWFHNDPYLQELRKMLEDRVGVEVSDATIWKTLRCTGFTMKKVN</sequence>
<accession>A0AAD7A4N3</accession>
<feature type="non-terminal residue" evidence="1">
    <location>
        <position position="1"/>
    </location>
</feature>
<gene>
    <name evidence="1" type="ORF">DFH08DRAFT_642317</name>
</gene>
<organism evidence="1 2">
    <name type="scientific">Mycena albidolilacea</name>
    <dbReference type="NCBI Taxonomy" id="1033008"/>
    <lineage>
        <taxon>Eukaryota</taxon>
        <taxon>Fungi</taxon>
        <taxon>Dikarya</taxon>
        <taxon>Basidiomycota</taxon>
        <taxon>Agaricomycotina</taxon>
        <taxon>Agaricomycetes</taxon>
        <taxon>Agaricomycetidae</taxon>
        <taxon>Agaricales</taxon>
        <taxon>Marasmiineae</taxon>
        <taxon>Mycenaceae</taxon>
        <taxon>Mycena</taxon>
    </lineage>
</organism>
<protein>
    <submittedName>
        <fullName evidence="1">Uncharacterized protein</fullName>
    </submittedName>
</protein>
<feature type="non-terminal residue" evidence="1">
    <location>
        <position position="98"/>
    </location>
</feature>